<dbReference type="Proteomes" id="UP001207736">
    <property type="component" value="Unassembled WGS sequence"/>
</dbReference>
<dbReference type="EMBL" id="BQKA01000023">
    <property type="protein sequence ID" value="GJM50176.1"/>
    <property type="molecule type" value="Genomic_DNA"/>
</dbReference>
<comment type="caution">
    <text evidence="1">The sequence shown here is derived from an EMBL/GenBank/DDBJ whole genome shotgun (WGS) entry which is preliminary data.</text>
</comment>
<gene>
    <name evidence="1" type="ORF">RCZ15_11500</name>
    <name evidence="2" type="ORF">RCZ16_03790</name>
</gene>
<name>A0AAV5AWD8_9FLAO</name>
<dbReference type="EMBL" id="BQKB01000008">
    <property type="protein sequence ID" value="GJM52061.1"/>
    <property type="molecule type" value="Genomic_DNA"/>
</dbReference>
<sequence>MSISNLNNVHLTDEQITAINQAMEALEKALAPLQINLTPEARHRYGRVNEQNKLFINRVNDFASLQPQLKSPDVDWDEFARDYKSRTFLEGLINRLNSLSTRANNSKILHDFDNYQEALEDYAYTSYRAGSRGVGFEEKYKELKQFFAKTRKNVDKNTTDKLINE</sequence>
<keyword evidence="4" id="KW-1185">Reference proteome</keyword>
<evidence type="ECO:0000313" key="2">
    <source>
        <dbReference type="EMBL" id="GJM52061.1"/>
    </source>
</evidence>
<dbReference type="Proteomes" id="UP001208692">
    <property type="component" value="Unassembled WGS sequence"/>
</dbReference>
<protein>
    <submittedName>
        <fullName evidence="1">Uncharacterized protein</fullName>
    </submittedName>
</protein>
<dbReference type="RefSeq" id="WP_264846600.1">
    <property type="nucleotide sequence ID" value="NZ_BPMA01000023.1"/>
</dbReference>
<evidence type="ECO:0000313" key="4">
    <source>
        <dbReference type="Proteomes" id="UP001208692"/>
    </source>
</evidence>
<accession>A0AAV5AWD8</accession>
<dbReference type="AlphaFoldDB" id="A0AAV5AWD8"/>
<evidence type="ECO:0000313" key="1">
    <source>
        <dbReference type="EMBL" id="GJM50176.1"/>
    </source>
</evidence>
<organism evidence="1 3">
    <name type="scientific">Capnocytophaga catalasegens</name>
    <dbReference type="NCBI Taxonomy" id="1004260"/>
    <lineage>
        <taxon>Bacteria</taxon>
        <taxon>Pseudomonadati</taxon>
        <taxon>Bacteroidota</taxon>
        <taxon>Flavobacteriia</taxon>
        <taxon>Flavobacteriales</taxon>
        <taxon>Flavobacteriaceae</taxon>
        <taxon>Capnocytophaga</taxon>
    </lineage>
</organism>
<evidence type="ECO:0000313" key="3">
    <source>
        <dbReference type="Proteomes" id="UP001207736"/>
    </source>
</evidence>
<proteinExistence type="predicted"/>
<reference evidence="1 4" key="1">
    <citation type="submission" date="2021-11" db="EMBL/GenBank/DDBJ databases">
        <title>Draft genome sequence of Capnocytophaga sp. strain KC07075 isolated from cat oral cavity.</title>
        <authorList>
            <person name="Suzuki M."/>
            <person name="Imaoka K."/>
            <person name="Kimura M."/>
            <person name="Morikawa S."/>
            <person name="Maeda K."/>
        </authorList>
    </citation>
    <scope>NUCLEOTIDE SEQUENCE</scope>
    <source>
        <strain evidence="1">KC07075</strain>
        <strain evidence="2 4">KC07079</strain>
    </source>
</reference>